<evidence type="ECO:0000256" key="1">
    <source>
        <dbReference type="ARBA" id="ARBA00004141"/>
    </source>
</evidence>
<organism evidence="7 8">
    <name type="scientific">Roseivivax isoporae LMG 25204</name>
    <dbReference type="NCBI Taxonomy" id="1449351"/>
    <lineage>
        <taxon>Bacteria</taxon>
        <taxon>Pseudomonadati</taxon>
        <taxon>Pseudomonadota</taxon>
        <taxon>Alphaproteobacteria</taxon>
        <taxon>Rhodobacterales</taxon>
        <taxon>Roseobacteraceae</taxon>
        <taxon>Roseivivax</taxon>
    </lineage>
</organism>
<gene>
    <name evidence="7" type="ORF">RISW2_04645</name>
</gene>
<evidence type="ECO:0000256" key="6">
    <source>
        <dbReference type="SAM" id="Phobius"/>
    </source>
</evidence>
<dbReference type="GO" id="GO:0016020">
    <property type="term" value="C:membrane"/>
    <property type="evidence" value="ECO:0007669"/>
    <property type="project" value="UniProtKB-SubCell"/>
</dbReference>
<dbReference type="eggNOG" id="COG0628">
    <property type="taxonomic scope" value="Bacteria"/>
</dbReference>
<feature type="transmembrane region" description="Helical" evidence="6">
    <location>
        <begin position="205"/>
        <end position="227"/>
    </location>
</feature>
<evidence type="ECO:0000256" key="5">
    <source>
        <dbReference type="ARBA" id="ARBA00023136"/>
    </source>
</evidence>
<feature type="transmembrane region" description="Helical" evidence="6">
    <location>
        <begin position="34"/>
        <end position="51"/>
    </location>
</feature>
<dbReference type="AlphaFoldDB" id="X7F7S9"/>
<keyword evidence="3 6" id="KW-0812">Transmembrane</keyword>
<feature type="transmembrane region" description="Helical" evidence="6">
    <location>
        <begin position="233"/>
        <end position="260"/>
    </location>
</feature>
<protein>
    <recommendedName>
        <fullName evidence="9">Permease</fullName>
    </recommendedName>
</protein>
<feature type="transmembrane region" description="Helical" evidence="6">
    <location>
        <begin position="12"/>
        <end position="28"/>
    </location>
</feature>
<feature type="transmembrane region" description="Helical" evidence="6">
    <location>
        <begin position="63"/>
        <end position="85"/>
    </location>
</feature>
<evidence type="ECO:0008006" key="9">
    <source>
        <dbReference type="Google" id="ProtNLM"/>
    </source>
</evidence>
<dbReference type="Proteomes" id="UP000023430">
    <property type="component" value="Unassembled WGS sequence"/>
</dbReference>
<keyword evidence="5 6" id="KW-0472">Membrane</keyword>
<reference evidence="7 8" key="1">
    <citation type="submission" date="2014-01" db="EMBL/GenBank/DDBJ databases">
        <title>Roseivivax isoporae LMG 25204 Genome Sequencing.</title>
        <authorList>
            <person name="Lai Q."/>
            <person name="Li G."/>
            <person name="Shao Z."/>
        </authorList>
    </citation>
    <scope>NUCLEOTIDE SEQUENCE [LARGE SCALE GENOMIC DNA]</scope>
    <source>
        <strain evidence="7 8">LMG 25204</strain>
    </source>
</reference>
<dbReference type="Pfam" id="PF01594">
    <property type="entry name" value="AI-2E_transport"/>
    <property type="match status" value="1"/>
</dbReference>
<dbReference type="GO" id="GO:0055085">
    <property type="term" value="P:transmembrane transport"/>
    <property type="evidence" value="ECO:0007669"/>
    <property type="project" value="TreeGrafter"/>
</dbReference>
<dbReference type="InterPro" id="IPR002549">
    <property type="entry name" value="AI-2E-like"/>
</dbReference>
<evidence type="ECO:0000313" key="7">
    <source>
        <dbReference type="EMBL" id="ETX28793.1"/>
    </source>
</evidence>
<dbReference type="STRING" id="1449351.RISW2_04645"/>
<evidence type="ECO:0000256" key="4">
    <source>
        <dbReference type="ARBA" id="ARBA00022989"/>
    </source>
</evidence>
<comment type="subcellular location">
    <subcellularLocation>
        <location evidence="1">Membrane</location>
        <topology evidence="1">Multi-pass membrane protein</topology>
    </subcellularLocation>
</comment>
<keyword evidence="4 6" id="KW-1133">Transmembrane helix</keyword>
<comment type="similarity">
    <text evidence="2">Belongs to the autoinducer-2 exporter (AI-2E) (TC 2.A.86) family.</text>
</comment>
<evidence type="ECO:0000313" key="8">
    <source>
        <dbReference type="Proteomes" id="UP000023430"/>
    </source>
</evidence>
<evidence type="ECO:0000256" key="3">
    <source>
        <dbReference type="ARBA" id="ARBA00022692"/>
    </source>
</evidence>
<name>X7F7S9_9RHOB</name>
<comment type="caution">
    <text evidence="7">The sequence shown here is derived from an EMBL/GenBank/DDBJ whole genome shotgun (WGS) entry which is preliminary data.</text>
</comment>
<dbReference type="PANTHER" id="PTHR21716:SF16">
    <property type="entry name" value="BLL1467 PROTEIN"/>
    <property type="match status" value="1"/>
</dbReference>
<proteinExistence type="inferred from homology"/>
<evidence type="ECO:0000256" key="2">
    <source>
        <dbReference type="ARBA" id="ARBA00009773"/>
    </source>
</evidence>
<feature type="transmembrane region" description="Helical" evidence="6">
    <location>
        <begin position="267"/>
        <end position="283"/>
    </location>
</feature>
<feature type="transmembrane region" description="Helical" evidence="6">
    <location>
        <begin position="303"/>
        <end position="334"/>
    </location>
</feature>
<dbReference type="RefSeq" id="WP_084615347.1">
    <property type="nucleotide sequence ID" value="NZ_JAME01000015.1"/>
</dbReference>
<keyword evidence="8" id="KW-1185">Reference proteome</keyword>
<feature type="transmembrane region" description="Helical" evidence="6">
    <location>
        <begin position="146"/>
        <end position="168"/>
    </location>
</feature>
<sequence length="356" mass="37888">MATSSAGLRTPLIIIATVLCGAVLWIARDVAAPITLAIVIGVIAAPLLDLFKRIRIPESYGALVILLATLLGFAALILALEPLVWRIVDQMPSIRLELRSLVYEFQGVIRGLDDMNEQMKEALGAAKEASEEEAEGGAQLPTVTDALFVAPIIIGQMLIFAGTFYFFLVNRSRVYTALAGRLAQKGEGAVLQARFRRAEYLVSRYFATISIINFALGTALAGYLGLIGLPLPVVWGVGAALMNYVLYVGPACVAAGLLLAGIINFEGLMVVAPMAGYLCINMIEAQFVTPSLVGKHVSINPLAVFIALVFGLWFWGPIGGIVSIPIMVIVMALLDDPASRAADVPPPTPSPRSARA</sequence>
<dbReference type="OrthoDB" id="9799225at2"/>
<accession>X7F7S9</accession>
<dbReference type="EMBL" id="JAME01000015">
    <property type="protein sequence ID" value="ETX28793.1"/>
    <property type="molecule type" value="Genomic_DNA"/>
</dbReference>
<dbReference type="PANTHER" id="PTHR21716">
    <property type="entry name" value="TRANSMEMBRANE PROTEIN"/>
    <property type="match status" value="1"/>
</dbReference>